<organism evidence="1">
    <name type="scientific">Clostridium paraputrificum</name>
    <dbReference type="NCBI Taxonomy" id="29363"/>
    <lineage>
        <taxon>Bacteria</taxon>
        <taxon>Bacillati</taxon>
        <taxon>Bacillota</taxon>
        <taxon>Clostridia</taxon>
        <taxon>Eubacteriales</taxon>
        <taxon>Clostridiaceae</taxon>
        <taxon>Clostridium</taxon>
    </lineage>
</organism>
<dbReference type="RefSeq" id="WP_156563178.1">
    <property type="nucleotide sequence ID" value="NZ_CACRTV010000087.1"/>
</dbReference>
<sequence length="237" mass="28171">MNNNSLIVFNSDIKDINYKIPQRAKELDKTTVKKIINAINRGKPDSRGLIWINCSTLHTVLRVKTKVDARYLLETIDKKYKTTYEGEEYVLWSSIISIVEKRREENPKNRYLSLVMDILNEINECDEIQLLRLKAKNLMEQRVKKLKNKRIRSYKLKDDELTNAPLDKKKAEFSHIRSVAMFPELAEMMWNGLIVNKDTHFIITQEGVNDEEELYKLCYEKGWNTDWYETYKEKLNK</sequence>
<evidence type="ECO:0000313" key="1">
    <source>
        <dbReference type="EMBL" id="VYU65654.1"/>
    </source>
</evidence>
<proteinExistence type="predicted"/>
<reference evidence="1" key="1">
    <citation type="submission" date="2019-11" db="EMBL/GenBank/DDBJ databases">
        <authorList>
            <person name="Feng L."/>
        </authorList>
    </citation>
    <scope>NUCLEOTIDE SEQUENCE</scope>
    <source>
        <strain evidence="1">CParaputrificumLFYP93</strain>
    </source>
</reference>
<dbReference type="EMBL" id="CACRTV010000087">
    <property type="protein sequence ID" value="VYU65654.1"/>
    <property type="molecule type" value="Genomic_DNA"/>
</dbReference>
<gene>
    <name evidence="1" type="ORF">CPLFYP93_03193</name>
</gene>
<protein>
    <submittedName>
        <fullName evidence="1">Uncharacterized protein</fullName>
    </submittedName>
</protein>
<dbReference type="AlphaFoldDB" id="A0A6N3GME0"/>
<accession>A0A6N3GME0</accession>
<name>A0A6N3GME0_9CLOT</name>